<dbReference type="EMBL" id="CP144745">
    <property type="protein sequence ID" value="WVZ48785.1"/>
    <property type="molecule type" value="Genomic_DNA"/>
</dbReference>
<gene>
    <name evidence="2" type="ORF">U9M48_000194</name>
</gene>
<dbReference type="AlphaFoldDB" id="A0AAQ3PGI2"/>
<dbReference type="Proteomes" id="UP001341281">
    <property type="component" value="Chromosome 01"/>
</dbReference>
<feature type="region of interest" description="Disordered" evidence="1">
    <location>
        <begin position="49"/>
        <end position="68"/>
    </location>
</feature>
<evidence type="ECO:0000313" key="2">
    <source>
        <dbReference type="EMBL" id="WVZ48785.1"/>
    </source>
</evidence>
<proteinExistence type="predicted"/>
<organism evidence="2 3">
    <name type="scientific">Paspalum notatum var. saurae</name>
    <dbReference type="NCBI Taxonomy" id="547442"/>
    <lineage>
        <taxon>Eukaryota</taxon>
        <taxon>Viridiplantae</taxon>
        <taxon>Streptophyta</taxon>
        <taxon>Embryophyta</taxon>
        <taxon>Tracheophyta</taxon>
        <taxon>Spermatophyta</taxon>
        <taxon>Magnoliopsida</taxon>
        <taxon>Liliopsida</taxon>
        <taxon>Poales</taxon>
        <taxon>Poaceae</taxon>
        <taxon>PACMAD clade</taxon>
        <taxon>Panicoideae</taxon>
        <taxon>Andropogonodae</taxon>
        <taxon>Paspaleae</taxon>
        <taxon>Paspalinae</taxon>
        <taxon>Paspalum</taxon>
    </lineage>
</organism>
<feature type="compositionally biased region" description="Low complexity" evidence="1">
    <location>
        <begin position="1"/>
        <end position="12"/>
    </location>
</feature>
<accession>A0AAQ3PGI2</accession>
<sequence>MAASPFRAGAPPRWRPPTPIPHRPVSVSCNHADDAAACCPGLHIFPIDDTDRGGSSPYEGEGLTEWLR</sequence>
<name>A0AAQ3PGI2_PASNO</name>
<feature type="region of interest" description="Disordered" evidence="1">
    <location>
        <begin position="1"/>
        <end position="21"/>
    </location>
</feature>
<evidence type="ECO:0000256" key="1">
    <source>
        <dbReference type="SAM" id="MobiDB-lite"/>
    </source>
</evidence>
<protein>
    <submittedName>
        <fullName evidence="2">Uncharacterized protein</fullName>
    </submittedName>
</protein>
<reference evidence="2 3" key="1">
    <citation type="submission" date="2024-02" db="EMBL/GenBank/DDBJ databases">
        <title>High-quality chromosome-scale genome assembly of Pensacola bahiagrass (Paspalum notatum Flugge var. saurae).</title>
        <authorList>
            <person name="Vega J.M."/>
            <person name="Podio M."/>
            <person name="Orjuela J."/>
            <person name="Siena L.A."/>
            <person name="Pessino S.C."/>
            <person name="Combes M.C."/>
            <person name="Mariac C."/>
            <person name="Albertini E."/>
            <person name="Pupilli F."/>
            <person name="Ortiz J.P.A."/>
            <person name="Leblanc O."/>
        </authorList>
    </citation>
    <scope>NUCLEOTIDE SEQUENCE [LARGE SCALE GENOMIC DNA]</scope>
    <source>
        <strain evidence="2">R1</strain>
        <tissue evidence="2">Leaf</tissue>
    </source>
</reference>
<evidence type="ECO:0000313" key="3">
    <source>
        <dbReference type="Proteomes" id="UP001341281"/>
    </source>
</evidence>
<keyword evidence="3" id="KW-1185">Reference proteome</keyword>